<feature type="transmembrane region" description="Helical" evidence="5">
    <location>
        <begin position="79"/>
        <end position="105"/>
    </location>
</feature>
<sequence length="432" mass="46113">MSKSRWVMIALCFAATAVNYIDRANLGVAVPFIQQDLHISSTAMGLILGAFFWTYAAMQMPAGWLIDRFGERRIYAGVVAWWSLCTMLTAGMKSVSGLVFIRLLLGVGESGGYPANAKVAGRWFPVHERGIASSIFDSGSRVGAALALPIVTAIVGMLGWRASFVISGGLGFVWIVVWLLVYRHPNAQEEAFVASGSPADTARGQHSASSSPKIGWLDLFRFRTIWGCMIGFFCLNFANYFFVTWFPTYLIQARGFSLPHLGTFGTLPALCAIPGGYLGGYLSDRLIRAGWSVTTARKICLVGGMLTSSSIALAAFVESSTAAMALFCLSYSAIAFTGANIWSLPADVAPSKEFVASIAGIQNFAANLAGICIATFTGLMVSLTHGSFVVPLVVGGIICLIGAASYLFVLGDIEPLKLKPSNPPFEGQTQTP</sequence>
<dbReference type="Pfam" id="PF07690">
    <property type="entry name" value="MFS_1"/>
    <property type="match status" value="1"/>
</dbReference>
<dbReference type="RefSeq" id="WP_074772399.1">
    <property type="nucleotide sequence ID" value="NZ_FNKP01000003.1"/>
</dbReference>
<keyword evidence="8" id="KW-1185">Reference proteome</keyword>
<evidence type="ECO:0000256" key="4">
    <source>
        <dbReference type="ARBA" id="ARBA00023136"/>
    </source>
</evidence>
<comment type="subcellular location">
    <subcellularLocation>
        <location evidence="1">Membrane</location>
        <topology evidence="1">Multi-pass membrane protein</topology>
    </subcellularLocation>
</comment>
<evidence type="ECO:0000256" key="1">
    <source>
        <dbReference type="ARBA" id="ARBA00004141"/>
    </source>
</evidence>
<dbReference type="InterPro" id="IPR036259">
    <property type="entry name" value="MFS_trans_sf"/>
</dbReference>
<dbReference type="InterPro" id="IPR050382">
    <property type="entry name" value="MFS_Na/Anion_cotransporter"/>
</dbReference>
<feature type="transmembrane region" description="Helical" evidence="5">
    <location>
        <begin position="354"/>
        <end position="376"/>
    </location>
</feature>
<dbReference type="GO" id="GO:0016020">
    <property type="term" value="C:membrane"/>
    <property type="evidence" value="ECO:0007669"/>
    <property type="project" value="UniProtKB-SubCell"/>
</dbReference>
<keyword evidence="4 5" id="KW-0472">Membrane</keyword>
<feature type="transmembrane region" description="Helical" evidence="5">
    <location>
        <begin position="225"/>
        <end position="246"/>
    </location>
</feature>
<dbReference type="Proteomes" id="UP000183487">
    <property type="component" value="Unassembled WGS sequence"/>
</dbReference>
<feature type="transmembrane region" description="Helical" evidence="5">
    <location>
        <begin position="258"/>
        <end position="278"/>
    </location>
</feature>
<dbReference type="EMBL" id="FNKP01000003">
    <property type="protein sequence ID" value="SDR51646.1"/>
    <property type="molecule type" value="Genomic_DNA"/>
</dbReference>
<dbReference type="CDD" id="cd17319">
    <property type="entry name" value="MFS_ExuT_GudP_like"/>
    <property type="match status" value="1"/>
</dbReference>
<keyword evidence="2 5" id="KW-0812">Transmembrane</keyword>
<feature type="transmembrane region" description="Helical" evidence="5">
    <location>
        <begin position="39"/>
        <end position="58"/>
    </location>
</feature>
<dbReference type="PANTHER" id="PTHR11662:SF399">
    <property type="entry name" value="FI19708P1-RELATED"/>
    <property type="match status" value="1"/>
</dbReference>
<dbReference type="InterPro" id="IPR011701">
    <property type="entry name" value="MFS"/>
</dbReference>
<accession>A0A1H1JNQ6</accession>
<dbReference type="SUPFAM" id="SSF103473">
    <property type="entry name" value="MFS general substrate transporter"/>
    <property type="match status" value="1"/>
</dbReference>
<feature type="domain" description="Major facilitator superfamily (MFS) profile" evidence="6">
    <location>
        <begin position="8"/>
        <end position="414"/>
    </location>
</feature>
<organism evidence="7 8">
    <name type="scientific">Paraburkholderia fungorum</name>
    <dbReference type="NCBI Taxonomy" id="134537"/>
    <lineage>
        <taxon>Bacteria</taxon>
        <taxon>Pseudomonadati</taxon>
        <taxon>Pseudomonadota</taxon>
        <taxon>Betaproteobacteria</taxon>
        <taxon>Burkholderiales</taxon>
        <taxon>Burkholderiaceae</taxon>
        <taxon>Paraburkholderia</taxon>
    </lineage>
</organism>
<dbReference type="Gene3D" id="1.20.1250.20">
    <property type="entry name" value="MFS general substrate transporter like domains"/>
    <property type="match status" value="2"/>
</dbReference>
<evidence type="ECO:0000259" key="6">
    <source>
        <dbReference type="PROSITE" id="PS50850"/>
    </source>
</evidence>
<dbReference type="PROSITE" id="PS50850">
    <property type="entry name" value="MFS"/>
    <property type="match status" value="1"/>
</dbReference>
<dbReference type="PANTHER" id="PTHR11662">
    <property type="entry name" value="SOLUTE CARRIER FAMILY 17"/>
    <property type="match status" value="1"/>
</dbReference>
<dbReference type="AlphaFoldDB" id="A0A1H1JNQ6"/>
<dbReference type="InterPro" id="IPR020846">
    <property type="entry name" value="MFS_dom"/>
</dbReference>
<evidence type="ECO:0000256" key="5">
    <source>
        <dbReference type="SAM" id="Phobius"/>
    </source>
</evidence>
<evidence type="ECO:0000313" key="7">
    <source>
        <dbReference type="EMBL" id="SDR51646.1"/>
    </source>
</evidence>
<protein>
    <submittedName>
        <fullName evidence="7">Sugar phosphate permease</fullName>
    </submittedName>
</protein>
<gene>
    <name evidence="7" type="ORF">SAMN05443245_6984</name>
</gene>
<dbReference type="OrthoDB" id="8596007at2"/>
<name>A0A1H1JNQ6_9BURK</name>
<feature type="transmembrane region" description="Helical" evidence="5">
    <location>
        <begin position="388"/>
        <end position="409"/>
    </location>
</feature>
<proteinExistence type="predicted"/>
<evidence type="ECO:0000256" key="2">
    <source>
        <dbReference type="ARBA" id="ARBA00022692"/>
    </source>
</evidence>
<evidence type="ECO:0000313" key="8">
    <source>
        <dbReference type="Proteomes" id="UP000183487"/>
    </source>
</evidence>
<evidence type="ECO:0000256" key="3">
    <source>
        <dbReference type="ARBA" id="ARBA00022989"/>
    </source>
</evidence>
<feature type="transmembrane region" description="Helical" evidence="5">
    <location>
        <begin position="158"/>
        <end position="181"/>
    </location>
</feature>
<dbReference type="GO" id="GO:0022857">
    <property type="term" value="F:transmembrane transporter activity"/>
    <property type="evidence" value="ECO:0007669"/>
    <property type="project" value="InterPro"/>
</dbReference>
<feature type="transmembrane region" description="Helical" evidence="5">
    <location>
        <begin position="299"/>
        <end position="317"/>
    </location>
</feature>
<keyword evidence="3 5" id="KW-1133">Transmembrane helix</keyword>
<feature type="transmembrane region" description="Helical" evidence="5">
    <location>
        <begin position="323"/>
        <end position="342"/>
    </location>
</feature>
<reference evidence="8" key="1">
    <citation type="submission" date="2016-10" db="EMBL/GenBank/DDBJ databases">
        <authorList>
            <person name="Varghese N."/>
            <person name="Submissions S."/>
        </authorList>
    </citation>
    <scope>NUCLEOTIDE SEQUENCE [LARGE SCALE GENOMIC DNA]</scope>
    <source>
        <strain evidence="8">GAS106B</strain>
    </source>
</reference>